<dbReference type="PROSITE" id="PS51379">
    <property type="entry name" value="4FE4S_FER_2"/>
    <property type="match status" value="2"/>
</dbReference>
<evidence type="ECO:0000256" key="2">
    <source>
        <dbReference type="ARBA" id="ARBA00003532"/>
    </source>
</evidence>
<evidence type="ECO:0000259" key="12">
    <source>
        <dbReference type="PROSITE" id="PS51379"/>
    </source>
</evidence>
<evidence type="ECO:0000256" key="11">
    <source>
        <dbReference type="ARBA" id="ARBA00030616"/>
    </source>
</evidence>
<evidence type="ECO:0000256" key="5">
    <source>
        <dbReference type="ARBA" id="ARBA00022723"/>
    </source>
</evidence>
<comment type="function">
    <text evidence="2">Ferredoxins are iron-sulfur proteins that transfer electrons in a wide variety of metabolic reactions.</text>
</comment>
<accession>A0ABX1TKT3</accession>
<dbReference type="EMBL" id="SPMZ01000036">
    <property type="protein sequence ID" value="NMQ20017.1"/>
    <property type="molecule type" value="Genomic_DNA"/>
</dbReference>
<evidence type="ECO:0000256" key="4">
    <source>
        <dbReference type="ARBA" id="ARBA00022485"/>
    </source>
</evidence>
<evidence type="ECO:0000256" key="8">
    <source>
        <dbReference type="ARBA" id="ARBA00023004"/>
    </source>
</evidence>
<dbReference type="InterPro" id="IPR017896">
    <property type="entry name" value="4Fe4S_Fe-S-bd"/>
</dbReference>
<name>A0ABX1TKT3_9GAMM</name>
<dbReference type="PANTHER" id="PTHR43687:SF1">
    <property type="entry name" value="FERREDOXIN III"/>
    <property type="match status" value="1"/>
</dbReference>
<dbReference type="InterPro" id="IPR017900">
    <property type="entry name" value="4Fe4S_Fe_S_CS"/>
</dbReference>
<dbReference type="InterPro" id="IPR014283">
    <property type="entry name" value="FdIII_4_nif"/>
</dbReference>
<keyword evidence="14" id="KW-1185">Reference proteome</keyword>
<gene>
    <name evidence="13" type="primary">fdxB</name>
    <name evidence="13" type="ORF">E4P82_12915</name>
</gene>
<keyword evidence="4" id="KW-0004">4Fe-4S</keyword>
<evidence type="ECO:0000256" key="6">
    <source>
        <dbReference type="ARBA" id="ARBA00022737"/>
    </source>
</evidence>
<reference evidence="13 14" key="1">
    <citation type="submission" date="2019-03" db="EMBL/GenBank/DDBJ databases">
        <title>Metabolic reconstructions from genomes of highly enriched 'Candidatus Accumulibacter' and 'Candidatus Competibacter' bioreactor populations.</title>
        <authorList>
            <person name="Annavajhala M.K."/>
            <person name="Welles L."/>
            <person name="Abbas B."/>
            <person name="Sorokin D."/>
            <person name="Park H."/>
            <person name="Van Loosdrecht M."/>
            <person name="Chandran K."/>
        </authorList>
    </citation>
    <scope>NUCLEOTIDE SEQUENCE [LARGE SCALE GENOMIC DNA]</scope>
    <source>
        <strain evidence="13 14">SBR_G</strain>
    </source>
</reference>
<dbReference type="NCBIfam" id="TIGR02936">
    <property type="entry name" value="fdxN_nitrog"/>
    <property type="match status" value="1"/>
</dbReference>
<feature type="domain" description="4Fe-4S ferredoxin-type" evidence="12">
    <location>
        <begin position="21"/>
        <end position="50"/>
    </location>
</feature>
<keyword evidence="3" id="KW-0813">Transport</keyword>
<keyword evidence="5" id="KW-0479">Metal-binding</keyword>
<dbReference type="InterPro" id="IPR050572">
    <property type="entry name" value="Fe-S_Ferredoxin"/>
</dbReference>
<keyword evidence="6" id="KW-0677">Repeat</keyword>
<evidence type="ECO:0000313" key="14">
    <source>
        <dbReference type="Proteomes" id="UP000760480"/>
    </source>
</evidence>
<evidence type="ECO:0000256" key="7">
    <source>
        <dbReference type="ARBA" id="ARBA00022982"/>
    </source>
</evidence>
<protein>
    <recommendedName>
        <fullName evidence="11">Ferredoxin III</fullName>
    </recommendedName>
</protein>
<keyword evidence="7" id="KW-0249">Electron transport</keyword>
<keyword evidence="8" id="KW-0408">Iron</keyword>
<dbReference type="Proteomes" id="UP000760480">
    <property type="component" value="Unassembled WGS sequence"/>
</dbReference>
<evidence type="ECO:0000256" key="9">
    <source>
        <dbReference type="ARBA" id="ARBA00023014"/>
    </source>
</evidence>
<keyword evidence="10" id="KW-0535">Nitrogen fixation</keyword>
<keyword evidence="9" id="KW-0411">Iron-sulfur</keyword>
<dbReference type="PANTHER" id="PTHR43687">
    <property type="entry name" value="ADENYLYLSULFATE REDUCTASE, BETA SUBUNIT"/>
    <property type="match status" value="1"/>
</dbReference>
<dbReference type="RefSeq" id="WP_169249277.1">
    <property type="nucleotide sequence ID" value="NZ_SPMZ01000036.1"/>
</dbReference>
<dbReference type="SUPFAM" id="SSF54862">
    <property type="entry name" value="4Fe-4S ferredoxins"/>
    <property type="match status" value="1"/>
</dbReference>
<dbReference type="PROSITE" id="PS00198">
    <property type="entry name" value="4FE4S_FER_1"/>
    <property type="match status" value="2"/>
</dbReference>
<sequence length="104" mass="11181">MGAEPNITGITRGGTAWIPQFAVALDEGKCIGCGRCYKVCPRDVLTIVQRAVDDVDFDDDDDDDDDSDNSFMTLTNPMDCIGCEACSRVCPKACFTHEALPVAA</sequence>
<proteinExistence type="predicted"/>
<comment type="caution">
    <text evidence="13">The sequence shown here is derived from an EMBL/GenBank/DDBJ whole genome shotgun (WGS) entry which is preliminary data.</text>
</comment>
<evidence type="ECO:0000313" key="13">
    <source>
        <dbReference type="EMBL" id="NMQ20017.1"/>
    </source>
</evidence>
<dbReference type="Pfam" id="PF12838">
    <property type="entry name" value="Fer4_7"/>
    <property type="match status" value="1"/>
</dbReference>
<evidence type="ECO:0000256" key="10">
    <source>
        <dbReference type="ARBA" id="ARBA00023231"/>
    </source>
</evidence>
<organism evidence="13 14">
    <name type="scientific">Candidatus Competibacter phosphatis</name>
    <dbReference type="NCBI Taxonomy" id="221280"/>
    <lineage>
        <taxon>Bacteria</taxon>
        <taxon>Pseudomonadati</taxon>
        <taxon>Pseudomonadota</taxon>
        <taxon>Gammaproteobacteria</taxon>
        <taxon>Candidatus Competibacteraceae</taxon>
        <taxon>Candidatus Competibacter</taxon>
    </lineage>
</organism>
<comment type="cofactor">
    <cofactor evidence="1">
        <name>[4Fe-4S] cluster</name>
        <dbReference type="ChEBI" id="CHEBI:49883"/>
    </cofactor>
</comment>
<dbReference type="Gene3D" id="3.30.70.20">
    <property type="match status" value="1"/>
</dbReference>
<evidence type="ECO:0000256" key="1">
    <source>
        <dbReference type="ARBA" id="ARBA00001966"/>
    </source>
</evidence>
<evidence type="ECO:0000256" key="3">
    <source>
        <dbReference type="ARBA" id="ARBA00022448"/>
    </source>
</evidence>
<feature type="domain" description="4Fe-4S ferredoxin-type" evidence="12">
    <location>
        <begin position="71"/>
        <end position="100"/>
    </location>
</feature>